<evidence type="ECO:0000259" key="1">
    <source>
        <dbReference type="PROSITE" id="PS51153"/>
    </source>
</evidence>
<dbReference type="Pfam" id="PF05659">
    <property type="entry name" value="RPW8"/>
    <property type="match status" value="1"/>
</dbReference>
<dbReference type="InterPro" id="IPR008808">
    <property type="entry name" value="Powdery_mildew-R_dom"/>
</dbReference>
<dbReference type="AlphaFoldDB" id="A0A834TP13"/>
<proteinExistence type="predicted"/>
<gene>
    <name evidence="2" type="ORF">G2W53_017317</name>
</gene>
<feature type="domain" description="RPW8" evidence="1">
    <location>
        <begin position="4"/>
        <end position="153"/>
    </location>
</feature>
<dbReference type="GO" id="GO:0016301">
    <property type="term" value="F:kinase activity"/>
    <property type="evidence" value="ECO:0007669"/>
    <property type="project" value="UniProtKB-KW"/>
</dbReference>
<keyword evidence="2" id="KW-0808">Transferase</keyword>
<keyword evidence="2" id="KW-0675">Receptor</keyword>
<sequence length="153" mass="17633">MIDGGVTEIVVGASIGAVFGSILTELVDAVKRAKQKAKMFAPRMSELESILQYGERVVLCGNNNNNNKYVSGLRELMQEGKKLVDKCATFHRWEFVRRIRYQKKLLQLNKNLVAFLILYIQNQNNKFQNRNRNIFNALLNLQNNMIHVDMETN</sequence>
<protein>
    <submittedName>
        <fullName evidence="2">Putative inactive receptor kinase</fullName>
    </submittedName>
</protein>
<dbReference type="PROSITE" id="PS51153">
    <property type="entry name" value="RPW8"/>
    <property type="match status" value="1"/>
</dbReference>
<reference evidence="2" key="1">
    <citation type="submission" date="2020-09" db="EMBL/GenBank/DDBJ databases">
        <title>Genome-Enabled Discovery of Anthraquinone Biosynthesis in Senna tora.</title>
        <authorList>
            <person name="Kang S.-H."/>
            <person name="Pandey R.P."/>
            <person name="Lee C.-M."/>
            <person name="Sim J.-S."/>
            <person name="Jeong J.-T."/>
            <person name="Choi B.-S."/>
            <person name="Jung M."/>
            <person name="Ginzburg D."/>
            <person name="Zhao K."/>
            <person name="Won S.Y."/>
            <person name="Oh T.-J."/>
            <person name="Yu Y."/>
            <person name="Kim N.-H."/>
            <person name="Lee O.R."/>
            <person name="Lee T.-H."/>
            <person name="Bashyal P."/>
            <person name="Kim T.-S."/>
            <person name="Lee W.-H."/>
            <person name="Kawkins C."/>
            <person name="Kim C.-K."/>
            <person name="Kim J.S."/>
            <person name="Ahn B.O."/>
            <person name="Rhee S.Y."/>
            <person name="Sohng J.K."/>
        </authorList>
    </citation>
    <scope>NUCLEOTIDE SEQUENCE</scope>
    <source>
        <tissue evidence="2">Leaf</tissue>
    </source>
</reference>
<keyword evidence="3" id="KW-1185">Reference proteome</keyword>
<accession>A0A834TP13</accession>
<evidence type="ECO:0000313" key="2">
    <source>
        <dbReference type="EMBL" id="KAF7826153.1"/>
    </source>
</evidence>
<evidence type="ECO:0000313" key="3">
    <source>
        <dbReference type="Proteomes" id="UP000634136"/>
    </source>
</evidence>
<organism evidence="2 3">
    <name type="scientific">Senna tora</name>
    <dbReference type="NCBI Taxonomy" id="362788"/>
    <lineage>
        <taxon>Eukaryota</taxon>
        <taxon>Viridiplantae</taxon>
        <taxon>Streptophyta</taxon>
        <taxon>Embryophyta</taxon>
        <taxon>Tracheophyta</taxon>
        <taxon>Spermatophyta</taxon>
        <taxon>Magnoliopsida</taxon>
        <taxon>eudicotyledons</taxon>
        <taxon>Gunneridae</taxon>
        <taxon>Pentapetalae</taxon>
        <taxon>rosids</taxon>
        <taxon>fabids</taxon>
        <taxon>Fabales</taxon>
        <taxon>Fabaceae</taxon>
        <taxon>Caesalpinioideae</taxon>
        <taxon>Cassia clade</taxon>
        <taxon>Senna</taxon>
    </lineage>
</organism>
<keyword evidence="2" id="KW-0418">Kinase</keyword>
<dbReference type="Proteomes" id="UP000634136">
    <property type="component" value="Unassembled WGS sequence"/>
</dbReference>
<comment type="caution">
    <text evidence="2">The sequence shown here is derived from an EMBL/GenBank/DDBJ whole genome shotgun (WGS) entry which is preliminary data.</text>
</comment>
<name>A0A834TP13_9FABA</name>
<dbReference type="EMBL" id="JAAIUW010000006">
    <property type="protein sequence ID" value="KAF7826153.1"/>
    <property type="molecule type" value="Genomic_DNA"/>
</dbReference>